<dbReference type="SMART" id="SM00448">
    <property type="entry name" value="REC"/>
    <property type="match status" value="1"/>
</dbReference>
<dbReference type="SUPFAM" id="SSF46689">
    <property type="entry name" value="Homeodomain-like"/>
    <property type="match status" value="2"/>
</dbReference>
<dbReference type="InterPro" id="IPR011006">
    <property type="entry name" value="CheY-like_superfamily"/>
</dbReference>
<dbReference type="PROSITE" id="PS00041">
    <property type="entry name" value="HTH_ARAC_FAMILY_1"/>
    <property type="match status" value="1"/>
</dbReference>
<evidence type="ECO:0000259" key="5">
    <source>
        <dbReference type="PROSITE" id="PS01124"/>
    </source>
</evidence>
<dbReference type="InterPro" id="IPR018060">
    <property type="entry name" value="HTH_AraC"/>
</dbReference>
<name>A0ABX1ZZS2_9BACL</name>
<dbReference type="CDD" id="cd17536">
    <property type="entry name" value="REC_YesN-like"/>
    <property type="match status" value="1"/>
</dbReference>
<dbReference type="SMART" id="SM00342">
    <property type="entry name" value="HTH_ARAC"/>
    <property type="match status" value="1"/>
</dbReference>
<dbReference type="PROSITE" id="PS50110">
    <property type="entry name" value="RESPONSE_REGULATORY"/>
    <property type="match status" value="1"/>
</dbReference>
<accession>A0ABX1ZZS2</accession>
<proteinExistence type="predicted"/>
<feature type="domain" description="HTH araC/xylS-type" evidence="5">
    <location>
        <begin position="436"/>
        <end position="534"/>
    </location>
</feature>
<evidence type="ECO:0000313" key="7">
    <source>
        <dbReference type="EMBL" id="NOV04233.1"/>
    </source>
</evidence>
<dbReference type="Gene3D" id="3.40.50.2300">
    <property type="match status" value="1"/>
</dbReference>
<comment type="caution">
    <text evidence="7">The sequence shown here is derived from an EMBL/GenBank/DDBJ whole genome shotgun (WGS) entry which is preliminary data.</text>
</comment>
<evidence type="ECO:0000313" key="8">
    <source>
        <dbReference type="Proteomes" id="UP000618579"/>
    </source>
</evidence>
<dbReference type="SUPFAM" id="SSF52172">
    <property type="entry name" value="CheY-like"/>
    <property type="match status" value="1"/>
</dbReference>
<dbReference type="PRINTS" id="PR00032">
    <property type="entry name" value="HTHARAC"/>
</dbReference>
<reference evidence="7 8" key="1">
    <citation type="submission" date="2019-10" db="EMBL/GenBank/DDBJ databases">
        <title>Description of Paenibacillus pedi sp. nov.</title>
        <authorList>
            <person name="Carlier A."/>
            <person name="Qi S."/>
        </authorList>
    </citation>
    <scope>NUCLEOTIDE SEQUENCE [LARGE SCALE GENOMIC DNA]</scope>
    <source>
        <strain evidence="7 8">LMG 31457</strain>
    </source>
</reference>
<sequence>MTEKNAYHLLLVDDDIHSIDCVKSGINWGEYSIEEPQVSYNIRQAKEILKHGHIDIMVCDIEMPQGDGLELLEWINEQRLTVEVIFLTCHADFKYAQRAIHLGSHAFLLKPVPFNELIEAVVKAQDKIIKERETIKYEKTYRLWKTHQPRLVESFWIDLLHQDISSNQDQLQRLLKEREIPYTMDTKFVPVLVSVQRWHKPLTNREQKIMEYALRNALEEVFIANSGIECQIVQERDGSILVFIDGAEGSNFENEQLKKICQMYIQSCNLYFYCDISCYIGVSSFIYEARAMVESLYQLEANNVNLDNRVFLLNEKEKRAVLVMLPDMNAWFEMLKLGSTKELMTEINYFFDGWMLTERLDPSLLHELYQDFMQMIHYTLRIRGLQAHQILSGSVAMKSMVTAIRTVTDLREWVITVIQFVRDHLDSLENSQSVIEKVKHYIDINLNHEISREDIAKQVFLNADYLNRIFKKETGLPISEYILQQRMKTAKELLIKTEIPISNVATSVGYSNLPYFSKMFKKVTQMSPQDFRQCRQPVNF</sequence>
<gene>
    <name evidence="7" type="ORF">GC097_30085</name>
</gene>
<dbReference type="RefSeq" id="WP_171687035.1">
    <property type="nucleotide sequence ID" value="NZ_WHNZ01000079.1"/>
</dbReference>
<organism evidence="7 8">
    <name type="scientific">Paenibacillus planticolens</name>
    <dbReference type="NCBI Taxonomy" id="2654976"/>
    <lineage>
        <taxon>Bacteria</taxon>
        <taxon>Bacillati</taxon>
        <taxon>Bacillota</taxon>
        <taxon>Bacilli</taxon>
        <taxon>Bacillales</taxon>
        <taxon>Paenibacillaceae</taxon>
        <taxon>Paenibacillus</taxon>
    </lineage>
</organism>
<dbReference type="PROSITE" id="PS01124">
    <property type="entry name" value="HTH_ARAC_FAMILY_2"/>
    <property type="match status" value="1"/>
</dbReference>
<dbReference type="InterPro" id="IPR001789">
    <property type="entry name" value="Sig_transdc_resp-reg_receiver"/>
</dbReference>
<evidence type="ECO:0000256" key="3">
    <source>
        <dbReference type="ARBA" id="ARBA00023163"/>
    </source>
</evidence>
<dbReference type="InterPro" id="IPR020449">
    <property type="entry name" value="Tscrpt_reg_AraC-type_HTH"/>
</dbReference>
<dbReference type="Proteomes" id="UP000618579">
    <property type="component" value="Unassembled WGS sequence"/>
</dbReference>
<keyword evidence="4" id="KW-0597">Phosphoprotein</keyword>
<evidence type="ECO:0000256" key="4">
    <source>
        <dbReference type="PROSITE-ProRule" id="PRU00169"/>
    </source>
</evidence>
<feature type="modified residue" description="4-aspartylphosphate" evidence="4">
    <location>
        <position position="60"/>
    </location>
</feature>
<evidence type="ECO:0000256" key="2">
    <source>
        <dbReference type="ARBA" id="ARBA00023125"/>
    </source>
</evidence>
<keyword evidence="1" id="KW-0805">Transcription regulation</keyword>
<protein>
    <submittedName>
        <fullName evidence="7">Response regulator</fullName>
    </submittedName>
</protein>
<dbReference type="EMBL" id="WHNZ01000079">
    <property type="protein sequence ID" value="NOV04233.1"/>
    <property type="molecule type" value="Genomic_DNA"/>
</dbReference>
<evidence type="ECO:0000259" key="6">
    <source>
        <dbReference type="PROSITE" id="PS50110"/>
    </source>
</evidence>
<dbReference type="PANTHER" id="PTHR43280">
    <property type="entry name" value="ARAC-FAMILY TRANSCRIPTIONAL REGULATOR"/>
    <property type="match status" value="1"/>
</dbReference>
<keyword evidence="2" id="KW-0238">DNA-binding</keyword>
<keyword evidence="3" id="KW-0804">Transcription</keyword>
<keyword evidence="8" id="KW-1185">Reference proteome</keyword>
<evidence type="ECO:0000256" key="1">
    <source>
        <dbReference type="ARBA" id="ARBA00023015"/>
    </source>
</evidence>
<dbReference type="InterPro" id="IPR018062">
    <property type="entry name" value="HTH_AraC-typ_CS"/>
</dbReference>
<dbReference type="Gene3D" id="1.10.10.60">
    <property type="entry name" value="Homeodomain-like"/>
    <property type="match status" value="2"/>
</dbReference>
<dbReference type="InterPro" id="IPR009057">
    <property type="entry name" value="Homeodomain-like_sf"/>
</dbReference>
<dbReference type="Pfam" id="PF00072">
    <property type="entry name" value="Response_reg"/>
    <property type="match status" value="1"/>
</dbReference>
<dbReference type="Pfam" id="PF12833">
    <property type="entry name" value="HTH_18"/>
    <property type="match status" value="1"/>
</dbReference>
<feature type="domain" description="Response regulatory" evidence="6">
    <location>
        <begin position="8"/>
        <end position="125"/>
    </location>
</feature>
<dbReference type="PANTHER" id="PTHR43280:SF2">
    <property type="entry name" value="HTH-TYPE TRANSCRIPTIONAL REGULATOR EXSA"/>
    <property type="match status" value="1"/>
</dbReference>